<dbReference type="OrthoDB" id="309483at2759"/>
<keyword evidence="3 8" id="KW-0689">Ribosomal protein</keyword>
<feature type="domain" description="S5 DRBM" evidence="10">
    <location>
        <begin position="182"/>
        <end position="245"/>
    </location>
</feature>
<dbReference type="GO" id="GO:0005743">
    <property type="term" value="C:mitochondrial inner membrane"/>
    <property type="evidence" value="ECO:0007669"/>
    <property type="project" value="UniProtKB-ARBA"/>
</dbReference>
<dbReference type="FunFam" id="3.30.160.20:FF:000022">
    <property type="entry name" value="28S ribosomal protein S5, mitochondrial"/>
    <property type="match status" value="1"/>
</dbReference>
<evidence type="ECO:0000256" key="6">
    <source>
        <dbReference type="ARBA" id="ARBA00039335"/>
    </source>
</evidence>
<name>A0A2N1JC60_9BASI</name>
<evidence type="ECO:0000256" key="4">
    <source>
        <dbReference type="ARBA" id="ARBA00023128"/>
    </source>
</evidence>
<evidence type="ECO:0000313" key="11">
    <source>
        <dbReference type="EMBL" id="PKI84117.1"/>
    </source>
</evidence>
<dbReference type="AlphaFoldDB" id="A0A2N1JC60"/>
<dbReference type="InterPro" id="IPR020568">
    <property type="entry name" value="Ribosomal_Su5_D2-typ_SF"/>
</dbReference>
<evidence type="ECO:0000259" key="10">
    <source>
        <dbReference type="PROSITE" id="PS50881"/>
    </source>
</evidence>
<evidence type="ECO:0000313" key="12">
    <source>
        <dbReference type="Proteomes" id="UP000232875"/>
    </source>
</evidence>
<evidence type="ECO:0000256" key="1">
    <source>
        <dbReference type="ARBA" id="ARBA00004173"/>
    </source>
</evidence>
<keyword evidence="4" id="KW-0496">Mitochondrion</keyword>
<dbReference type="Pfam" id="PF00333">
    <property type="entry name" value="Ribosomal_S5"/>
    <property type="match status" value="1"/>
</dbReference>
<dbReference type="InterPro" id="IPR014721">
    <property type="entry name" value="Ribsml_uS5_D2-typ_fold_subgr"/>
</dbReference>
<dbReference type="SUPFAM" id="SSF54768">
    <property type="entry name" value="dsRNA-binding domain-like"/>
    <property type="match status" value="1"/>
</dbReference>
<dbReference type="EMBL" id="KZ454990">
    <property type="protein sequence ID" value="PKI84117.1"/>
    <property type="molecule type" value="Genomic_DNA"/>
</dbReference>
<keyword evidence="12" id="KW-1185">Reference proteome</keyword>
<dbReference type="PROSITE" id="PS50881">
    <property type="entry name" value="S5_DSRBD"/>
    <property type="match status" value="1"/>
</dbReference>
<accession>A0A2N1JC60</accession>
<reference evidence="11 12" key="1">
    <citation type="submission" date="2017-10" db="EMBL/GenBank/DDBJ databases">
        <title>A novel species of cold-tolerant Malassezia isolated from bats.</title>
        <authorList>
            <person name="Lorch J.M."/>
            <person name="Palmer J.M."/>
            <person name="Vanderwolf K.J."/>
            <person name="Schmidt K.Z."/>
            <person name="Verant M.L."/>
            <person name="Weller T.J."/>
            <person name="Blehert D.S."/>
        </authorList>
    </citation>
    <scope>NUCLEOTIDE SEQUENCE [LARGE SCALE GENOMIC DNA]</scope>
    <source>
        <strain evidence="11 12">NWHC:44797-103</strain>
    </source>
</reference>
<dbReference type="GO" id="GO:0005763">
    <property type="term" value="C:mitochondrial small ribosomal subunit"/>
    <property type="evidence" value="ECO:0007669"/>
    <property type="project" value="UniProtKB-ARBA"/>
</dbReference>
<evidence type="ECO:0000256" key="2">
    <source>
        <dbReference type="ARBA" id="ARBA00008945"/>
    </source>
</evidence>
<keyword evidence="5 8" id="KW-0687">Ribonucleoprotein</keyword>
<dbReference type="GO" id="GO:0003735">
    <property type="term" value="F:structural constituent of ribosome"/>
    <property type="evidence" value="ECO:0007669"/>
    <property type="project" value="UniProtKB-UniRule"/>
</dbReference>
<comment type="subcellular location">
    <subcellularLocation>
        <location evidence="1">Mitochondrion</location>
    </subcellularLocation>
</comment>
<dbReference type="GO" id="GO:0003723">
    <property type="term" value="F:RNA binding"/>
    <property type="evidence" value="ECO:0007669"/>
    <property type="project" value="InterPro"/>
</dbReference>
<dbReference type="Proteomes" id="UP000232875">
    <property type="component" value="Unassembled WGS sequence"/>
</dbReference>
<dbReference type="InterPro" id="IPR000851">
    <property type="entry name" value="Ribosomal_uS5"/>
</dbReference>
<evidence type="ECO:0000256" key="9">
    <source>
        <dbReference type="RuleBase" id="RU003823"/>
    </source>
</evidence>
<dbReference type="PANTHER" id="PTHR48277:SF1">
    <property type="entry name" value="MITOCHONDRIAL RIBOSOMAL PROTEIN S5"/>
    <property type="match status" value="1"/>
</dbReference>
<dbReference type="InterPro" id="IPR005324">
    <property type="entry name" value="Ribosomal_uS5_C"/>
</dbReference>
<organism evidence="11 12">
    <name type="scientific">Malassezia vespertilionis</name>
    <dbReference type="NCBI Taxonomy" id="2020962"/>
    <lineage>
        <taxon>Eukaryota</taxon>
        <taxon>Fungi</taxon>
        <taxon>Dikarya</taxon>
        <taxon>Basidiomycota</taxon>
        <taxon>Ustilaginomycotina</taxon>
        <taxon>Malasseziomycetes</taxon>
        <taxon>Malasseziales</taxon>
        <taxon>Malasseziaceae</taxon>
        <taxon>Malassezia</taxon>
    </lineage>
</organism>
<comment type="similarity">
    <text evidence="2 9">Belongs to the universal ribosomal protein uS5 family.</text>
</comment>
<evidence type="ECO:0000256" key="5">
    <source>
        <dbReference type="ARBA" id="ARBA00023274"/>
    </source>
</evidence>
<protein>
    <recommendedName>
        <fullName evidence="6">Small ribosomal subunit protein uS5m</fullName>
    </recommendedName>
    <alternativeName>
        <fullName evidence="7">28S ribosomal protein S5, mitochondrial</fullName>
    </alternativeName>
</protein>
<evidence type="ECO:0000256" key="7">
    <source>
        <dbReference type="ARBA" id="ARBA00041606"/>
    </source>
</evidence>
<proteinExistence type="inferred from homology"/>
<dbReference type="GO" id="GO:0006412">
    <property type="term" value="P:translation"/>
    <property type="evidence" value="ECO:0007669"/>
    <property type="project" value="InterPro"/>
</dbReference>
<gene>
    <name evidence="11" type="primary">MRPS5</name>
    <name evidence="11" type="ORF">MVES_001980</name>
</gene>
<dbReference type="STRING" id="2020962.A0A2N1JC60"/>
<evidence type="ECO:0000256" key="3">
    <source>
        <dbReference type="ARBA" id="ARBA00022980"/>
    </source>
</evidence>
<sequence length="352" mass="37610">MALHPELDTGEDDRAKIVGGMSQSTFLRRRWFFMLVQRVARRCGAHLRGMGVRFIASKADEPVHVHEKESVSQGSGASASAMQRALPLVFSRIDLEQFPRLLQKHDPILDGAQGDVMRKDPDEQNPFGSSVAVYNDGDKHFPTPPPAIQAVMRASGGAGEEVNSESYLSSVTPLTAPEVQALHRYNIKLKRVVNMTGKGRVASWYALVVAGNGRGLVGYGEGKDTNAGRANKKAFHAAAKNMDLVAVHRAKSGSNTVETTVEGHWSATRVVIRPRPAGFGLRVPDVIHPIARAAGFTDLNAAIYGSTNAMNVVKATFQVLWGGSAPIGMGGGAKAHSRAAIWSLAAGANSKS</sequence>
<evidence type="ECO:0000256" key="8">
    <source>
        <dbReference type="PROSITE-ProRule" id="PRU00268"/>
    </source>
</evidence>
<dbReference type="SUPFAM" id="SSF54211">
    <property type="entry name" value="Ribosomal protein S5 domain 2-like"/>
    <property type="match status" value="1"/>
</dbReference>
<dbReference type="Gene3D" id="3.30.230.10">
    <property type="match status" value="1"/>
</dbReference>
<dbReference type="Pfam" id="PF03719">
    <property type="entry name" value="Ribosomal_S5_C"/>
    <property type="match status" value="1"/>
</dbReference>
<dbReference type="FunFam" id="3.30.230.10:FF:000002">
    <property type="entry name" value="30S ribosomal protein S5"/>
    <property type="match status" value="1"/>
</dbReference>
<dbReference type="InterPro" id="IPR013810">
    <property type="entry name" value="Ribosomal_uS5_N"/>
</dbReference>
<dbReference type="PANTHER" id="PTHR48277">
    <property type="entry name" value="MITOCHONDRIAL RIBOSOMAL PROTEIN S5"/>
    <property type="match status" value="1"/>
</dbReference>
<dbReference type="Gene3D" id="3.30.160.20">
    <property type="match status" value="1"/>
</dbReference>